<dbReference type="EMBL" id="GBRH01274999">
    <property type="protein sequence ID" value="JAD22896.1"/>
    <property type="molecule type" value="Transcribed_RNA"/>
</dbReference>
<reference evidence="1" key="2">
    <citation type="journal article" date="2015" name="Data Brief">
        <title>Shoot transcriptome of the giant reed, Arundo donax.</title>
        <authorList>
            <person name="Barrero R.A."/>
            <person name="Guerrero F.D."/>
            <person name="Moolhuijzen P."/>
            <person name="Goolsby J.A."/>
            <person name="Tidwell J."/>
            <person name="Bellgard S.E."/>
            <person name="Bellgard M.I."/>
        </authorList>
    </citation>
    <scope>NUCLEOTIDE SEQUENCE</scope>
    <source>
        <tissue evidence="1">Shoot tissue taken approximately 20 cm above the soil surface</tissue>
    </source>
</reference>
<protein>
    <submittedName>
        <fullName evidence="1">Uncharacterized protein</fullName>
    </submittedName>
</protein>
<name>A0A0A8Y9A0_ARUDO</name>
<proteinExistence type="predicted"/>
<sequence>MTIATAFPSSIADKLLLYLSSLVLMLKHRTWVIKHLFLMTNKATIVLSSLLYINRGLPVVTYAMHPSYMGVSIAYSNFQKTRYLQSSNKVKQPTGLCKCATIY</sequence>
<reference evidence="1" key="1">
    <citation type="submission" date="2014-09" db="EMBL/GenBank/DDBJ databases">
        <authorList>
            <person name="Magalhaes I.L.F."/>
            <person name="Oliveira U."/>
            <person name="Santos F.R."/>
            <person name="Vidigal T.H.D.A."/>
            <person name="Brescovit A.D."/>
            <person name="Santos A.J."/>
        </authorList>
    </citation>
    <scope>NUCLEOTIDE SEQUENCE</scope>
    <source>
        <tissue evidence="1">Shoot tissue taken approximately 20 cm above the soil surface</tissue>
    </source>
</reference>
<dbReference type="AlphaFoldDB" id="A0A0A8Y9A0"/>
<organism evidence="1">
    <name type="scientific">Arundo donax</name>
    <name type="common">Giant reed</name>
    <name type="synonym">Donax arundinaceus</name>
    <dbReference type="NCBI Taxonomy" id="35708"/>
    <lineage>
        <taxon>Eukaryota</taxon>
        <taxon>Viridiplantae</taxon>
        <taxon>Streptophyta</taxon>
        <taxon>Embryophyta</taxon>
        <taxon>Tracheophyta</taxon>
        <taxon>Spermatophyta</taxon>
        <taxon>Magnoliopsida</taxon>
        <taxon>Liliopsida</taxon>
        <taxon>Poales</taxon>
        <taxon>Poaceae</taxon>
        <taxon>PACMAD clade</taxon>
        <taxon>Arundinoideae</taxon>
        <taxon>Arundineae</taxon>
        <taxon>Arundo</taxon>
    </lineage>
</organism>
<evidence type="ECO:0000313" key="1">
    <source>
        <dbReference type="EMBL" id="JAD22896.1"/>
    </source>
</evidence>
<accession>A0A0A8Y9A0</accession>